<dbReference type="EMBL" id="JAPDDP010000033">
    <property type="protein sequence ID" value="MDA0182249.1"/>
    <property type="molecule type" value="Genomic_DNA"/>
</dbReference>
<dbReference type="GO" id="GO:0006565">
    <property type="term" value="P:L-serine catabolic process"/>
    <property type="evidence" value="ECO:0007669"/>
    <property type="project" value="TreeGrafter"/>
</dbReference>
<dbReference type="GO" id="GO:0003941">
    <property type="term" value="F:L-serine ammonia-lyase activity"/>
    <property type="evidence" value="ECO:0007669"/>
    <property type="project" value="TreeGrafter"/>
</dbReference>
<comment type="similarity">
    <text evidence="2">Belongs to the threonine synthase family.</text>
</comment>
<dbReference type="InterPro" id="IPR050147">
    <property type="entry name" value="Ser/Thr_Dehydratase"/>
</dbReference>
<accession>A0A9X3N9Z1</accession>
<evidence type="ECO:0000256" key="6">
    <source>
        <dbReference type="PIRSR" id="PIRSR604450-51"/>
    </source>
</evidence>
<keyword evidence="4 8" id="KW-0456">Lyase</keyword>
<evidence type="ECO:0000259" key="7">
    <source>
        <dbReference type="Pfam" id="PF00291"/>
    </source>
</evidence>
<dbReference type="EC" id="4.2.3.1" evidence="5"/>
<dbReference type="Proteomes" id="UP001147653">
    <property type="component" value="Unassembled WGS sequence"/>
</dbReference>
<dbReference type="Pfam" id="PF00291">
    <property type="entry name" value="PALP"/>
    <property type="match status" value="1"/>
</dbReference>
<feature type="modified residue" description="N6-(pyridoxal phosphate)lysine" evidence="6">
    <location>
        <position position="108"/>
    </location>
</feature>
<evidence type="ECO:0000256" key="2">
    <source>
        <dbReference type="ARBA" id="ARBA00005517"/>
    </source>
</evidence>
<keyword evidence="3 6" id="KW-0663">Pyridoxal phosphate</keyword>
<dbReference type="AlphaFoldDB" id="A0A9X3N9Z1"/>
<dbReference type="NCBIfam" id="TIGR00260">
    <property type="entry name" value="thrC"/>
    <property type="match status" value="1"/>
</dbReference>
<dbReference type="InterPro" id="IPR001926">
    <property type="entry name" value="TrpB-like_PALP"/>
</dbReference>
<comment type="cofactor">
    <cofactor evidence="1 6">
        <name>pyridoxal 5'-phosphate</name>
        <dbReference type="ChEBI" id="CHEBI:597326"/>
    </cofactor>
</comment>
<organism evidence="8 9">
    <name type="scientific">Solirubrobacter phytolaccae</name>
    <dbReference type="NCBI Taxonomy" id="1404360"/>
    <lineage>
        <taxon>Bacteria</taxon>
        <taxon>Bacillati</taxon>
        <taxon>Actinomycetota</taxon>
        <taxon>Thermoleophilia</taxon>
        <taxon>Solirubrobacterales</taxon>
        <taxon>Solirubrobacteraceae</taxon>
        <taxon>Solirubrobacter</taxon>
    </lineage>
</organism>
<feature type="domain" description="Tryptophan synthase beta chain-like PALP" evidence="7">
    <location>
        <begin position="74"/>
        <end position="375"/>
    </location>
</feature>
<sequence length="434" mass="45571">MPADALKCKECSTEYPLEARFVCERCFGPLEVSYAAPNSDPAELKRRIQAGPHTMWRYADFLPLEGPARSALPTGWTPLVKADRLAAKLGLKEIWIKNETANPTHSFKDRVVSVALARAKELGFDTLACASTGNLANAVAAHAAAAGMPAYVLIPHDLEEQKILATGAYGAQIVAVTGNYDDVNRLCTQVSGERPGWAFVNINMRPYYAEGSKTLAFETVEQLGWELPDRVVGPIASGSQFTKLARGFQEFIDAGLVEGEIPTMNGAQALGCSPVATAFAAGTDVCKPVKPDTIAKSLAIGNPADGPYAVELAQRTGGSIDSVTDDEIRAGIRLLAETTGIFTETAGGVTIATLAKLAARGDIGTDERVVAMVTGDGLKTIDAVRDTFEVTTIPASLDAFDEHFAPVGVGEASPSGLASRGAIAHGAILPGEVA</sequence>
<gene>
    <name evidence="8" type="primary">thrC</name>
    <name evidence="8" type="ORF">OJ997_18225</name>
</gene>
<dbReference type="CDD" id="cd01563">
    <property type="entry name" value="Thr-synth_1"/>
    <property type="match status" value="1"/>
</dbReference>
<evidence type="ECO:0000256" key="4">
    <source>
        <dbReference type="ARBA" id="ARBA00023239"/>
    </source>
</evidence>
<evidence type="ECO:0000256" key="5">
    <source>
        <dbReference type="NCBIfam" id="TIGR00260"/>
    </source>
</evidence>
<dbReference type="GO" id="GO:0006567">
    <property type="term" value="P:L-threonine catabolic process"/>
    <property type="evidence" value="ECO:0007669"/>
    <property type="project" value="TreeGrafter"/>
</dbReference>
<dbReference type="GO" id="GO:0009097">
    <property type="term" value="P:isoleucine biosynthetic process"/>
    <property type="evidence" value="ECO:0007669"/>
    <property type="project" value="TreeGrafter"/>
</dbReference>
<proteinExistence type="inferred from homology"/>
<dbReference type="SUPFAM" id="SSF53686">
    <property type="entry name" value="Tryptophan synthase beta subunit-like PLP-dependent enzymes"/>
    <property type="match status" value="1"/>
</dbReference>
<dbReference type="PANTHER" id="PTHR48078:SF6">
    <property type="entry name" value="L-THREONINE DEHYDRATASE CATABOLIC TDCB"/>
    <property type="match status" value="1"/>
</dbReference>
<evidence type="ECO:0000256" key="1">
    <source>
        <dbReference type="ARBA" id="ARBA00001933"/>
    </source>
</evidence>
<evidence type="ECO:0000313" key="9">
    <source>
        <dbReference type="Proteomes" id="UP001147653"/>
    </source>
</evidence>
<protein>
    <recommendedName>
        <fullName evidence="5">Threonine synthase</fullName>
        <ecNumber evidence="5">4.2.3.1</ecNumber>
    </recommendedName>
</protein>
<reference evidence="8" key="1">
    <citation type="submission" date="2022-10" db="EMBL/GenBank/DDBJ databases">
        <title>The WGS of Solirubrobacter phytolaccae KCTC 29190.</title>
        <authorList>
            <person name="Jiang Z."/>
        </authorList>
    </citation>
    <scope>NUCLEOTIDE SEQUENCE</scope>
    <source>
        <strain evidence="8">KCTC 29190</strain>
    </source>
</reference>
<dbReference type="PANTHER" id="PTHR48078">
    <property type="entry name" value="THREONINE DEHYDRATASE, MITOCHONDRIAL-RELATED"/>
    <property type="match status" value="1"/>
</dbReference>
<comment type="caution">
    <text evidence="8">The sequence shown here is derived from an EMBL/GenBank/DDBJ whole genome shotgun (WGS) entry which is preliminary data.</text>
</comment>
<dbReference type="GO" id="GO:0009088">
    <property type="term" value="P:threonine biosynthetic process"/>
    <property type="evidence" value="ECO:0007669"/>
    <property type="project" value="UniProtKB-UniRule"/>
</dbReference>
<name>A0A9X3N9Z1_9ACTN</name>
<dbReference type="Gene3D" id="3.40.50.1100">
    <property type="match status" value="2"/>
</dbReference>
<evidence type="ECO:0000256" key="3">
    <source>
        <dbReference type="ARBA" id="ARBA00022898"/>
    </source>
</evidence>
<keyword evidence="9" id="KW-1185">Reference proteome</keyword>
<dbReference type="GO" id="GO:0004795">
    <property type="term" value="F:threonine synthase activity"/>
    <property type="evidence" value="ECO:0007669"/>
    <property type="project" value="UniProtKB-UniRule"/>
</dbReference>
<dbReference type="RefSeq" id="WP_270026613.1">
    <property type="nucleotide sequence ID" value="NZ_JAPDDP010000033.1"/>
</dbReference>
<evidence type="ECO:0000313" key="8">
    <source>
        <dbReference type="EMBL" id="MDA0182249.1"/>
    </source>
</evidence>
<dbReference type="GO" id="GO:0004794">
    <property type="term" value="F:threonine deaminase activity"/>
    <property type="evidence" value="ECO:0007669"/>
    <property type="project" value="TreeGrafter"/>
</dbReference>
<dbReference type="InterPro" id="IPR036052">
    <property type="entry name" value="TrpB-like_PALP_sf"/>
</dbReference>
<dbReference type="InterPro" id="IPR004450">
    <property type="entry name" value="Thr_synthase-like"/>
</dbReference>